<dbReference type="Pfam" id="PF20401">
    <property type="entry name" value="Rhomboid_2"/>
    <property type="match status" value="1"/>
</dbReference>
<evidence type="ECO:0000313" key="4">
    <source>
        <dbReference type="Proteomes" id="UP001522868"/>
    </source>
</evidence>
<organism evidence="3 4">
    <name type="scientific">Streptomyces lichenis</name>
    <dbReference type="NCBI Taxonomy" id="2306967"/>
    <lineage>
        <taxon>Bacteria</taxon>
        <taxon>Bacillati</taxon>
        <taxon>Actinomycetota</taxon>
        <taxon>Actinomycetes</taxon>
        <taxon>Kitasatosporales</taxon>
        <taxon>Streptomycetaceae</taxon>
        <taxon>Streptomyces</taxon>
    </lineage>
</organism>
<gene>
    <name evidence="3" type="ORF">M1O15_25290</name>
</gene>
<keyword evidence="2" id="KW-0472">Membrane</keyword>
<dbReference type="RefSeq" id="WP_248636468.1">
    <property type="nucleotide sequence ID" value="NZ_JALPTH010000029.1"/>
</dbReference>
<feature type="compositionally biased region" description="Basic and acidic residues" evidence="1">
    <location>
        <begin position="221"/>
        <end position="234"/>
    </location>
</feature>
<feature type="transmembrane region" description="Helical" evidence="2">
    <location>
        <begin position="82"/>
        <end position="102"/>
    </location>
</feature>
<accession>A0ABT0IH42</accession>
<protein>
    <recommendedName>
        <fullName evidence="5">Integral membrane protein</fullName>
    </recommendedName>
</protein>
<dbReference type="Proteomes" id="UP001522868">
    <property type="component" value="Unassembled WGS sequence"/>
</dbReference>
<sequence length="243" mass="26299">MSGRRVLDALRSYPRRSPVTFGYVCLLLLTHAWVLYGLTAERADELLRQVSTNLDNLADHPVSAVLGSALFFDGTLTDVTSLYFPATVITLGLGVCCALAWAERRWGPLRAFGVFLAGHLGATLLTATVITVALRQGWYADDVRRALDYGISYGAQTMMAAATLALPRLARLPWALFVVAWPFGGAEWAGPLPDFTTVGHVLAAVLGLLLVLPPVARRLDRRPAPAPEGRDPGPRPHGRYGAR</sequence>
<evidence type="ECO:0008006" key="5">
    <source>
        <dbReference type="Google" id="ProtNLM"/>
    </source>
</evidence>
<feature type="transmembrane region" description="Helical" evidence="2">
    <location>
        <begin position="21"/>
        <end position="39"/>
    </location>
</feature>
<evidence type="ECO:0000313" key="3">
    <source>
        <dbReference type="EMBL" id="MCK8680650.1"/>
    </source>
</evidence>
<feature type="region of interest" description="Disordered" evidence="1">
    <location>
        <begin position="221"/>
        <end position="243"/>
    </location>
</feature>
<keyword evidence="2" id="KW-0812">Transmembrane</keyword>
<comment type="caution">
    <text evidence="3">The sequence shown here is derived from an EMBL/GenBank/DDBJ whole genome shotgun (WGS) entry which is preliminary data.</text>
</comment>
<reference evidence="3 4" key="1">
    <citation type="submission" date="2022-04" db="EMBL/GenBank/DDBJ databases">
        <title>Streptomyces sp. nov. LCR6-01 isolated from Lichen of Dirinaria sp.</title>
        <authorList>
            <person name="Kanchanasin P."/>
            <person name="Tanasupawat S."/>
            <person name="Phongsopitanun W."/>
        </authorList>
    </citation>
    <scope>NUCLEOTIDE SEQUENCE [LARGE SCALE GENOMIC DNA]</scope>
    <source>
        <strain evidence="3 4">LCR6-01</strain>
    </source>
</reference>
<dbReference type="InterPro" id="IPR046862">
    <property type="entry name" value="Rhomboid_2"/>
</dbReference>
<dbReference type="EMBL" id="JALPTH010000029">
    <property type="protein sequence ID" value="MCK8680650.1"/>
    <property type="molecule type" value="Genomic_DNA"/>
</dbReference>
<keyword evidence="4" id="KW-1185">Reference proteome</keyword>
<evidence type="ECO:0000256" key="1">
    <source>
        <dbReference type="SAM" id="MobiDB-lite"/>
    </source>
</evidence>
<evidence type="ECO:0000256" key="2">
    <source>
        <dbReference type="SAM" id="Phobius"/>
    </source>
</evidence>
<feature type="transmembrane region" description="Helical" evidence="2">
    <location>
        <begin position="114"/>
        <end position="134"/>
    </location>
</feature>
<proteinExistence type="predicted"/>
<feature type="transmembrane region" description="Helical" evidence="2">
    <location>
        <begin position="195"/>
        <end position="212"/>
    </location>
</feature>
<keyword evidence="2" id="KW-1133">Transmembrane helix</keyword>
<name>A0ABT0IH42_9ACTN</name>